<keyword evidence="12" id="KW-0106">Calcium</keyword>
<protein>
    <submittedName>
        <fullName evidence="19">SH3 domain-containing protein</fullName>
    </submittedName>
</protein>
<feature type="domain" description="Cadherin" evidence="17">
    <location>
        <begin position="717"/>
        <end position="824"/>
    </location>
</feature>
<dbReference type="InterPro" id="IPR036860">
    <property type="entry name" value="SH2_dom_sf"/>
</dbReference>
<dbReference type="Proteomes" id="UP000095280">
    <property type="component" value="Unplaced"/>
</dbReference>
<evidence type="ECO:0000256" key="15">
    <source>
        <dbReference type="SAM" id="Phobius"/>
    </source>
</evidence>
<evidence type="ECO:0000259" key="16">
    <source>
        <dbReference type="PROSITE" id="PS50002"/>
    </source>
</evidence>
<keyword evidence="7" id="KW-0130">Cell adhesion</keyword>
<dbReference type="InterPro" id="IPR002126">
    <property type="entry name" value="Cadherin-like_dom"/>
</dbReference>
<dbReference type="SUPFAM" id="SSF50044">
    <property type="entry name" value="SH3-domain"/>
    <property type="match status" value="1"/>
</dbReference>
<evidence type="ECO:0000259" key="17">
    <source>
        <dbReference type="PROSITE" id="PS50268"/>
    </source>
</evidence>
<dbReference type="GO" id="GO:0043065">
    <property type="term" value="P:positive regulation of apoptotic process"/>
    <property type="evidence" value="ECO:0007669"/>
    <property type="project" value="InterPro"/>
</dbReference>
<evidence type="ECO:0000256" key="3">
    <source>
        <dbReference type="ARBA" id="ARBA00007710"/>
    </source>
</evidence>
<comment type="subcellular location">
    <subcellularLocation>
        <location evidence="1">Membrane</location>
        <topology evidence="1">Single-pass membrane protein</topology>
    </subcellularLocation>
    <subcellularLocation>
        <location evidence="2">Mitochondrion membrane</location>
    </subcellularLocation>
</comment>
<dbReference type="Pfam" id="PF06553">
    <property type="entry name" value="BNIP3"/>
    <property type="match status" value="1"/>
</dbReference>
<dbReference type="AlphaFoldDB" id="A0A1I8IDS7"/>
<dbReference type="PANTHER" id="PTHR24028:SF146">
    <property type="entry name" value="CADHERIN 96CB, ISOFORM D-RELATED"/>
    <property type="match status" value="1"/>
</dbReference>
<evidence type="ECO:0000256" key="9">
    <source>
        <dbReference type="ARBA" id="ARBA00023128"/>
    </source>
</evidence>
<dbReference type="GO" id="GO:0005886">
    <property type="term" value="C:plasma membrane"/>
    <property type="evidence" value="ECO:0007669"/>
    <property type="project" value="TreeGrafter"/>
</dbReference>
<keyword evidence="10 15" id="KW-0472">Membrane</keyword>
<evidence type="ECO:0000313" key="19">
    <source>
        <dbReference type="WBParaSite" id="maker-uti_cns_0011597-snap-gene-0.3-mRNA-1"/>
    </source>
</evidence>
<evidence type="ECO:0000256" key="11">
    <source>
        <dbReference type="ARBA" id="ARBA00023180"/>
    </source>
</evidence>
<feature type="transmembrane region" description="Helical" evidence="15">
    <location>
        <begin position="701"/>
        <end position="725"/>
    </location>
</feature>
<feature type="compositionally biased region" description="Pro residues" evidence="14">
    <location>
        <begin position="49"/>
        <end position="59"/>
    </location>
</feature>
<organism evidence="18 19">
    <name type="scientific">Macrostomum lignano</name>
    <dbReference type="NCBI Taxonomy" id="282301"/>
    <lineage>
        <taxon>Eukaryota</taxon>
        <taxon>Metazoa</taxon>
        <taxon>Spiralia</taxon>
        <taxon>Lophotrochozoa</taxon>
        <taxon>Platyhelminthes</taxon>
        <taxon>Rhabditophora</taxon>
        <taxon>Macrostomorpha</taxon>
        <taxon>Macrostomida</taxon>
        <taxon>Macrostomidae</taxon>
        <taxon>Macrostomum</taxon>
    </lineage>
</organism>
<feature type="region of interest" description="Disordered" evidence="14">
    <location>
        <begin position="45"/>
        <end position="90"/>
    </location>
</feature>
<feature type="domain" description="SH3" evidence="16">
    <location>
        <begin position="99"/>
        <end position="162"/>
    </location>
</feature>
<dbReference type="SUPFAM" id="SSF49313">
    <property type="entry name" value="Cadherin-like"/>
    <property type="match status" value="2"/>
</dbReference>
<dbReference type="PRINTS" id="PR00205">
    <property type="entry name" value="CADHERIN"/>
</dbReference>
<dbReference type="WBParaSite" id="maker-uti_cns_0011597-snap-gene-0.3-mRNA-1">
    <property type="protein sequence ID" value="maker-uti_cns_0011597-snap-gene-0.3-mRNA-1"/>
    <property type="gene ID" value="maker-uti_cns_0011597-snap-gene-0.3"/>
</dbReference>
<dbReference type="PROSITE" id="PS50268">
    <property type="entry name" value="CADHERIN_2"/>
    <property type="match status" value="1"/>
</dbReference>
<dbReference type="GO" id="GO:0007156">
    <property type="term" value="P:homophilic cell adhesion via plasma membrane adhesion molecules"/>
    <property type="evidence" value="ECO:0007669"/>
    <property type="project" value="InterPro"/>
</dbReference>
<dbReference type="PANTHER" id="PTHR24028">
    <property type="entry name" value="CADHERIN-87A"/>
    <property type="match status" value="1"/>
</dbReference>
<evidence type="ECO:0000256" key="1">
    <source>
        <dbReference type="ARBA" id="ARBA00004167"/>
    </source>
</evidence>
<evidence type="ECO:0000256" key="6">
    <source>
        <dbReference type="ARBA" id="ARBA00022703"/>
    </source>
</evidence>
<evidence type="ECO:0000256" key="10">
    <source>
        <dbReference type="ARBA" id="ARBA00023136"/>
    </source>
</evidence>
<evidence type="ECO:0000256" key="13">
    <source>
        <dbReference type="PROSITE-ProRule" id="PRU00192"/>
    </source>
</evidence>
<dbReference type="GO" id="GO:0031966">
    <property type="term" value="C:mitochondrial membrane"/>
    <property type="evidence" value="ECO:0007669"/>
    <property type="project" value="UniProtKB-SubCell"/>
</dbReference>
<dbReference type="Pfam" id="PF08266">
    <property type="entry name" value="Cadherin_2"/>
    <property type="match status" value="1"/>
</dbReference>
<dbReference type="GO" id="GO:0005509">
    <property type="term" value="F:calcium ion binding"/>
    <property type="evidence" value="ECO:0007669"/>
    <property type="project" value="UniProtKB-UniRule"/>
</dbReference>
<evidence type="ECO:0000256" key="2">
    <source>
        <dbReference type="ARBA" id="ARBA00004325"/>
    </source>
</evidence>
<evidence type="ECO:0000313" key="18">
    <source>
        <dbReference type="Proteomes" id="UP000095280"/>
    </source>
</evidence>
<dbReference type="InterPro" id="IPR036028">
    <property type="entry name" value="SH3-like_dom_sf"/>
</dbReference>
<comment type="similarity">
    <text evidence="3">Belongs to the NIP3 family.</text>
</comment>
<dbReference type="Gene3D" id="2.60.40.60">
    <property type="entry name" value="Cadherins"/>
    <property type="match status" value="2"/>
</dbReference>
<dbReference type="SUPFAM" id="SSF55550">
    <property type="entry name" value="SH2 domain"/>
    <property type="match status" value="1"/>
</dbReference>
<feature type="transmembrane region" description="Helical" evidence="15">
    <location>
        <begin position="674"/>
        <end position="694"/>
    </location>
</feature>
<feature type="region of interest" description="Disordered" evidence="14">
    <location>
        <begin position="604"/>
        <end position="631"/>
    </location>
</feature>
<dbReference type="CDD" id="cd00174">
    <property type="entry name" value="SH3"/>
    <property type="match status" value="1"/>
</dbReference>
<keyword evidence="9" id="KW-0496">Mitochondrion</keyword>
<keyword evidence="11" id="KW-0325">Glycoprotein</keyword>
<proteinExistence type="inferred from homology"/>
<keyword evidence="18" id="KW-1185">Reference proteome</keyword>
<dbReference type="Gene3D" id="3.30.505.10">
    <property type="entry name" value="SH2 domain"/>
    <property type="match status" value="1"/>
</dbReference>
<dbReference type="InterPro" id="IPR013164">
    <property type="entry name" value="Cadherin_N"/>
</dbReference>
<evidence type="ECO:0000256" key="4">
    <source>
        <dbReference type="ARBA" id="ARBA00022443"/>
    </source>
</evidence>
<feature type="compositionally biased region" description="Polar residues" evidence="14">
    <location>
        <begin position="69"/>
        <end position="83"/>
    </location>
</feature>
<keyword evidence="4 13" id="KW-0728">SH3 domain</keyword>
<dbReference type="InterPro" id="IPR015919">
    <property type="entry name" value="Cadherin-like_sf"/>
</dbReference>
<accession>A0A1I8IDS7</accession>
<evidence type="ECO:0000256" key="14">
    <source>
        <dbReference type="SAM" id="MobiDB-lite"/>
    </source>
</evidence>
<reference evidence="19" key="1">
    <citation type="submission" date="2016-11" db="UniProtKB">
        <authorList>
            <consortium name="WormBaseParasite"/>
        </authorList>
    </citation>
    <scope>IDENTIFICATION</scope>
</reference>
<evidence type="ECO:0000256" key="5">
    <source>
        <dbReference type="ARBA" id="ARBA00022692"/>
    </source>
</evidence>
<keyword evidence="5 15" id="KW-0812">Transmembrane</keyword>
<evidence type="ECO:0000256" key="12">
    <source>
        <dbReference type="PROSITE-ProRule" id="PRU00043"/>
    </source>
</evidence>
<dbReference type="InterPro" id="IPR001452">
    <property type="entry name" value="SH3_domain"/>
</dbReference>
<dbReference type="GO" id="GO:0042802">
    <property type="term" value="F:identical protein binding"/>
    <property type="evidence" value="ECO:0007669"/>
    <property type="project" value="UniProtKB-ARBA"/>
</dbReference>
<dbReference type="InterPro" id="IPR050174">
    <property type="entry name" value="Protocadherin/Cadherin-CA"/>
</dbReference>
<sequence length="881" mass="97714">ASNCYYLGEIRTFPSIPALVEHYSLNSLCECFTDLDATLARPIKLDLPRPLPPPPPPPTQQQQPPAVYSRSNSQSSGLGTAQPASGAALLGTSTPRRSSVVGYALALRDYAVPGHLALVAGETVTLLGQCQPAGVNGTLWRGRRANGSVGVFSPEVVQLFEFELRVRASSSSFDFELLSSIRVRAFEFKFELRVRAFEFELELRVRAFKFEFELRVRAFKFEFELRVRAFELDRGAGHSLAKLAPTMLMTLQLRPRPPGLHEDADAFLCPASGPAEAAVDTLDSRADVEIEIEADGVAAVVDCSSVVEAPVADGTCLCAIVPSFKQQQIVMMRLLLLLRLLSCPGFHLRPPRLQLALRQLGNEHWLCFIRLRLLDLQRVTAQRFFFIILRVARSGDAIEQVVRQQVQLRVESRRQVQRGFLLRFFTAWNTLNVLNSGVFVWRESRGRMYLQCLGIVSSNRVGSRLSLIAELYKQHLLLLREGHADEALFLQQPLSSLQQHSWVELHFSTQDAQEDMQQQHQALLQSSSQQRAMERLLREAQCSGASSISQSGNASPIYGDCRSPPALAEEATTNTSSKATAEFMQNNTDWLWDWSGHSFAGTGRSKRGGGYRGGSKSAASSTGSLSLRKSGLMRRQTASSVATSPYAVDASEATWQNWAYYCWVSINNYYPQPVVSAITHAVCFIFGAASLAGWDTMKLCCLFLTALGFLACLKVSSALFLEFFINEELPVNSEFGNVKTAYFDSQGIDTGTAKFSLFQATQKYRKLFAINSTNGVLRVNQRVDREQLCDKIPLCSIKFNVLHTTHEVAIKVNILDINDCTPKFPSEPVVVVEIRENNQEGYAVPIAAAHDPDLGRNGSVMYKLQNLGAPFVLRPSQEDGQ</sequence>
<dbReference type="GO" id="GO:0006915">
    <property type="term" value="P:apoptotic process"/>
    <property type="evidence" value="ECO:0007669"/>
    <property type="project" value="UniProtKB-KW"/>
</dbReference>
<dbReference type="InterPro" id="IPR010548">
    <property type="entry name" value="BNIP3"/>
</dbReference>
<feature type="compositionally biased region" description="Low complexity" evidence="14">
    <location>
        <begin position="614"/>
        <end position="627"/>
    </location>
</feature>
<name>A0A1I8IDS7_9PLAT</name>
<keyword evidence="8 15" id="KW-1133">Transmembrane helix</keyword>
<keyword evidence="6" id="KW-0053">Apoptosis</keyword>
<dbReference type="CDD" id="cd11304">
    <property type="entry name" value="Cadherin_repeat"/>
    <property type="match status" value="2"/>
</dbReference>
<evidence type="ECO:0000256" key="8">
    <source>
        <dbReference type="ARBA" id="ARBA00022989"/>
    </source>
</evidence>
<evidence type="ECO:0000256" key="7">
    <source>
        <dbReference type="ARBA" id="ARBA00022889"/>
    </source>
</evidence>
<dbReference type="PROSITE" id="PS50002">
    <property type="entry name" value="SH3"/>
    <property type="match status" value="1"/>
</dbReference>